<organism evidence="2 3">
    <name type="scientific">Kitasatospora cineracea</name>
    <dbReference type="NCBI Taxonomy" id="88074"/>
    <lineage>
        <taxon>Bacteria</taxon>
        <taxon>Bacillati</taxon>
        <taxon>Actinomycetota</taxon>
        <taxon>Actinomycetes</taxon>
        <taxon>Kitasatosporales</taxon>
        <taxon>Streptomycetaceae</taxon>
        <taxon>Kitasatospora</taxon>
    </lineage>
</organism>
<proteinExistence type="predicted"/>
<dbReference type="InterPro" id="IPR000073">
    <property type="entry name" value="AB_hydrolase_1"/>
</dbReference>
<keyword evidence="2" id="KW-0378">Hydrolase</keyword>
<evidence type="ECO:0000313" key="3">
    <source>
        <dbReference type="Proteomes" id="UP000267408"/>
    </source>
</evidence>
<dbReference type="InterPro" id="IPR050228">
    <property type="entry name" value="Carboxylesterase_BioH"/>
</dbReference>
<dbReference type="OrthoDB" id="4276066at2"/>
<sequence length="302" mass="31346">MARQRDLLTLEVDGHRIAAYTAGPAVPTGKPLIAALHGGTYTARYFDVAGTPGGSFVDLAAAHGHQVVAFDRPGYGDSTPLAPDANTFTRHAELLGAAVAQAAVLLGAGSVFLVGHSIGGMIALMIAASADDLPLIGVSATGMGAVIPSGGAAEALGSLPADLTVDLPYEERDKVMFGPAHTYGEEGLRQAHESYAPVPVRELVQAPRWPKEHLPALAPRVRVPVHNALAEFDALWSSGPENVARFAAMFTAAPFVEAGVARGTGHCIDHHTLGRALHLRQLAFAEECAHWAATRPASEGGA</sequence>
<dbReference type="EMBL" id="RJVJ01000001">
    <property type="protein sequence ID" value="ROR46372.1"/>
    <property type="molecule type" value="Genomic_DNA"/>
</dbReference>
<dbReference type="Gene3D" id="3.40.50.1820">
    <property type="entry name" value="alpha/beta hydrolase"/>
    <property type="match status" value="1"/>
</dbReference>
<protein>
    <submittedName>
        <fullName evidence="2">Alpha/beta hydrolase family protein</fullName>
    </submittedName>
</protein>
<feature type="domain" description="AB hydrolase-1" evidence="1">
    <location>
        <begin position="36"/>
        <end position="268"/>
    </location>
</feature>
<accession>A0A8G1XGK2</accession>
<dbReference type="PANTHER" id="PTHR43194:SF2">
    <property type="entry name" value="PEROXISOMAL MEMBRANE PROTEIN LPX1"/>
    <property type="match status" value="1"/>
</dbReference>
<dbReference type="RefSeq" id="WP_123558888.1">
    <property type="nucleotide sequence ID" value="NZ_RJVJ01000001.1"/>
</dbReference>
<evidence type="ECO:0000259" key="1">
    <source>
        <dbReference type="Pfam" id="PF12697"/>
    </source>
</evidence>
<comment type="caution">
    <text evidence="2">The sequence shown here is derived from an EMBL/GenBank/DDBJ whole genome shotgun (WGS) entry which is preliminary data.</text>
</comment>
<dbReference type="InterPro" id="IPR029058">
    <property type="entry name" value="AB_hydrolase_fold"/>
</dbReference>
<dbReference type="GO" id="GO:0016787">
    <property type="term" value="F:hydrolase activity"/>
    <property type="evidence" value="ECO:0007669"/>
    <property type="project" value="UniProtKB-KW"/>
</dbReference>
<dbReference type="AlphaFoldDB" id="A0A8G1XGK2"/>
<dbReference type="SUPFAM" id="SSF53474">
    <property type="entry name" value="alpha/beta-Hydrolases"/>
    <property type="match status" value="1"/>
</dbReference>
<dbReference type="PANTHER" id="PTHR43194">
    <property type="entry name" value="HYDROLASE ALPHA/BETA FOLD FAMILY"/>
    <property type="match status" value="1"/>
</dbReference>
<dbReference type="Pfam" id="PF12697">
    <property type="entry name" value="Abhydrolase_6"/>
    <property type="match status" value="1"/>
</dbReference>
<dbReference type="PRINTS" id="PR00111">
    <property type="entry name" value="ABHYDROLASE"/>
</dbReference>
<gene>
    <name evidence="2" type="ORF">EDD39_4636</name>
</gene>
<reference evidence="2 3" key="1">
    <citation type="submission" date="2018-11" db="EMBL/GenBank/DDBJ databases">
        <title>Sequencing the genomes of 1000 actinobacteria strains.</title>
        <authorList>
            <person name="Klenk H.-P."/>
        </authorList>
    </citation>
    <scope>NUCLEOTIDE SEQUENCE [LARGE SCALE GENOMIC DNA]</scope>
    <source>
        <strain evidence="2 3">DSM 44780</strain>
    </source>
</reference>
<dbReference type="Proteomes" id="UP000267408">
    <property type="component" value="Unassembled WGS sequence"/>
</dbReference>
<name>A0A8G1XGK2_9ACTN</name>
<evidence type="ECO:0000313" key="2">
    <source>
        <dbReference type="EMBL" id="ROR46372.1"/>
    </source>
</evidence>